<organism evidence="6 7">
    <name type="scientific">Paractinoplanes hotanensis</name>
    <dbReference type="NCBI Taxonomy" id="2906497"/>
    <lineage>
        <taxon>Bacteria</taxon>
        <taxon>Bacillati</taxon>
        <taxon>Actinomycetota</taxon>
        <taxon>Actinomycetes</taxon>
        <taxon>Micromonosporales</taxon>
        <taxon>Micromonosporaceae</taxon>
        <taxon>Paractinoplanes</taxon>
    </lineage>
</organism>
<dbReference type="Pfam" id="PF01258">
    <property type="entry name" value="zf-dskA_traR"/>
    <property type="match status" value="1"/>
</dbReference>
<accession>A0ABT0XWF4</accession>
<proteinExistence type="predicted"/>
<dbReference type="RefSeq" id="WP_251797820.1">
    <property type="nucleotide sequence ID" value="NZ_JAMQOL010000012.1"/>
</dbReference>
<dbReference type="PANTHER" id="PTHR33823">
    <property type="entry name" value="RNA POLYMERASE-BINDING TRANSCRIPTION FACTOR DKSA-RELATED"/>
    <property type="match status" value="1"/>
</dbReference>
<keyword evidence="2" id="KW-0863">Zinc-finger</keyword>
<dbReference type="SUPFAM" id="SSF57716">
    <property type="entry name" value="Glucocorticoid receptor-like (DNA-binding domain)"/>
    <property type="match status" value="1"/>
</dbReference>
<dbReference type="PANTHER" id="PTHR33823:SF4">
    <property type="entry name" value="GENERAL STRESS PROTEIN 16O"/>
    <property type="match status" value="1"/>
</dbReference>
<evidence type="ECO:0000313" key="7">
    <source>
        <dbReference type="Proteomes" id="UP001523216"/>
    </source>
</evidence>
<evidence type="ECO:0000256" key="3">
    <source>
        <dbReference type="ARBA" id="ARBA00022833"/>
    </source>
</evidence>
<name>A0ABT0XWF4_9ACTN</name>
<dbReference type="Proteomes" id="UP001523216">
    <property type="component" value="Unassembled WGS sequence"/>
</dbReference>
<evidence type="ECO:0000256" key="4">
    <source>
        <dbReference type="PROSITE-ProRule" id="PRU00510"/>
    </source>
</evidence>
<feature type="zinc finger region" description="dksA C4-type" evidence="4">
    <location>
        <begin position="79"/>
        <end position="103"/>
    </location>
</feature>
<keyword evidence="7" id="KW-1185">Reference proteome</keyword>
<protein>
    <submittedName>
        <fullName evidence="6">TraR/DksA C4-type zinc finger protein</fullName>
    </submittedName>
</protein>
<keyword evidence="1" id="KW-0479">Metal-binding</keyword>
<gene>
    <name evidence="6" type="ORF">LXN57_10360</name>
</gene>
<sequence length="118" mass="12996">MTAAPHAPVEPMELFRTMLEDEFAAQTTRLTQLTVYARLPRHAGYEPQTLDGLITSARRRIADTAHALRRMSEGTYGVCAHCNKPIPLGRLRIAPSAIHCTRCEQSVGRRSGVGAALR</sequence>
<dbReference type="Gene3D" id="1.20.120.910">
    <property type="entry name" value="DksA, coiled-coil domain"/>
    <property type="match status" value="1"/>
</dbReference>
<evidence type="ECO:0000256" key="1">
    <source>
        <dbReference type="ARBA" id="ARBA00022723"/>
    </source>
</evidence>
<evidence type="ECO:0000259" key="5">
    <source>
        <dbReference type="Pfam" id="PF01258"/>
    </source>
</evidence>
<comment type="caution">
    <text evidence="6">The sequence shown here is derived from an EMBL/GenBank/DDBJ whole genome shotgun (WGS) entry which is preliminary data.</text>
</comment>
<keyword evidence="3" id="KW-0862">Zinc</keyword>
<feature type="domain" description="Zinc finger DksA/TraR C4-type" evidence="5">
    <location>
        <begin position="74"/>
        <end position="105"/>
    </location>
</feature>
<dbReference type="InterPro" id="IPR000962">
    <property type="entry name" value="Znf_DskA_TraR"/>
</dbReference>
<reference evidence="6 7" key="1">
    <citation type="submission" date="2022-06" db="EMBL/GenBank/DDBJ databases">
        <title>Actinoplanes abujensis sp. nov., isolated from Nigerian arid soil.</title>
        <authorList>
            <person name="Ding P."/>
        </authorList>
    </citation>
    <scope>NUCLEOTIDE SEQUENCE [LARGE SCALE GENOMIC DNA]</scope>
    <source>
        <strain evidence="7">TRM88002</strain>
    </source>
</reference>
<evidence type="ECO:0000256" key="2">
    <source>
        <dbReference type="ARBA" id="ARBA00022771"/>
    </source>
</evidence>
<dbReference type="EMBL" id="JAMQOL010000012">
    <property type="protein sequence ID" value="MCM4077970.1"/>
    <property type="molecule type" value="Genomic_DNA"/>
</dbReference>
<dbReference type="PROSITE" id="PS51128">
    <property type="entry name" value="ZF_DKSA_2"/>
    <property type="match status" value="1"/>
</dbReference>
<evidence type="ECO:0000313" key="6">
    <source>
        <dbReference type="EMBL" id="MCM4077970.1"/>
    </source>
</evidence>